<evidence type="ECO:0000259" key="8">
    <source>
        <dbReference type="PROSITE" id="PS50113"/>
    </source>
</evidence>
<organism evidence="9 10">
    <name type="scientific">Bizionia argentinensis JUB59</name>
    <dbReference type="NCBI Taxonomy" id="1046627"/>
    <lineage>
        <taxon>Bacteria</taxon>
        <taxon>Pseudomonadati</taxon>
        <taxon>Bacteroidota</taxon>
        <taxon>Flavobacteriia</taxon>
        <taxon>Flavobacteriales</taxon>
        <taxon>Flavobacteriaceae</taxon>
        <taxon>Bizionia</taxon>
    </lineage>
</organism>
<evidence type="ECO:0000256" key="4">
    <source>
        <dbReference type="ARBA" id="ARBA00022679"/>
    </source>
</evidence>
<dbReference type="InterPro" id="IPR000014">
    <property type="entry name" value="PAS"/>
</dbReference>
<reference evidence="9 10" key="1">
    <citation type="journal article" date="2008" name="Int. J. Syst. Evol. Microbiol.">
        <title>Bizionia argentinensis sp. nov., isolated from surface marine water in Antarctica.</title>
        <authorList>
            <person name="Bercovich A."/>
            <person name="Vazquez S.C."/>
            <person name="Yankilevich P."/>
            <person name="Coria S.H."/>
            <person name="Foti M."/>
            <person name="Hernandez E."/>
            <person name="Vidal A."/>
            <person name="Ruberto L."/>
            <person name="Melo C."/>
            <person name="Marenssi S."/>
            <person name="Criscuolo M."/>
            <person name="Memoli M."/>
            <person name="Arguelles M."/>
            <person name="Mac Cormack W.P."/>
        </authorList>
    </citation>
    <scope>NUCLEOTIDE SEQUENCE [LARGE SCALE GENOMIC DNA]</scope>
    <source>
        <strain evidence="9 10">JUB59</strain>
    </source>
</reference>
<dbReference type="PANTHER" id="PTHR43304">
    <property type="entry name" value="PHYTOCHROME-LIKE PROTEIN CPH1"/>
    <property type="match status" value="1"/>
</dbReference>
<comment type="caution">
    <text evidence="9">The sequence shown here is derived from an EMBL/GenBank/DDBJ whole genome shotgun (WGS) entry which is preliminary data.</text>
</comment>
<dbReference type="SMART" id="SM00387">
    <property type="entry name" value="HATPase_c"/>
    <property type="match status" value="1"/>
</dbReference>
<feature type="domain" description="PAS" evidence="7">
    <location>
        <begin position="12"/>
        <end position="43"/>
    </location>
</feature>
<evidence type="ECO:0000313" key="10">
    <source>
        <dbReference type="Proteomes" id="UP000003730"/>
    </source>
</evidence>
<evidence type="ECO:0000259" key="6">
    <source>
        <dbReference type="PROSITE" id="PS50109"/>
    </source>
</evidence>
<dbReference type="InterPro" id="IPR036097">
    <property type="entry name" value="HisK_dim/P_sf"/>
</dbReference>
<dbReference type="Pfam" id="PF02518">
    <property type="entry name" value="HATPase_c"/>
    <property type="match status" value="1"/>
</dbReference>
<dbReference type="PROSITE" id="PS50112">
    <property type="entry name" value="PAS"/>
    <property type="match status" value="2"/>
</dbReference>
<dbReference type="InterPro" id="IPR036890">
    <property type="entry name" value="HATPase_C_sf"/>
</dbReference>
<dbReference type="OrthoDB" id="1388568at2"/>
<dbReference type="EMBL" id="AFXZ01000067">
    <property type="protein sequence ID" value="EGV42081.2"/>
    <property type="molecule type" value="Genomic_DNA"/>
</dbReference>
<dbReference type="InterPro" id="IPR005467">
    <property type="entry name" value="His_kinase_dom"/>
</dbReference>
<dbReference type="CDD" id="cd00130">
    <property type="entry name" value="PAS"/>
    <property type="match status" value="1"/>
</dbReference>
<dbReference type="SUPFAM" id="SSF47384">
    <property type="entry name" value="Homodimeric domain of signal transducing histidine kinase"/>
    <property type="match status" value="1"/>
</dbReference>
<dbReference type="InterPro" id="IPR004358">
    <property type="entry name" value="Sig_transdc_His_kin-like_C"/>
</dbReference>
<evidence type="ECO:0000256" key="1">
    <source>
        <dbReference type="ARBA" id="ARBA00000085"/>
    </source>
</evidence>
<dbReference type="AlphaFoldDB" id="G2EHK0"/>
<dbReference type="PROSITE" id="PS50109">
    <property type="entry name" value="HIS_KIN"/>
    <property type="match status" value="1"/>
</dbReference>
<accession>G2EHK0</accession>
<dbReference type="CDD" id="cd00075">
    <property type="entry name" value="HATPase"/>
    <property type="match status" value="1"/>
</dbReference>
<dbReference type="SUPFAM" id="SSF55785">
    <property type="entry name" value="PYP-like sensor domain (PAS domain)"/>
    <property type="match status" value="3"/>
</dbReference>
<dbReference type="SMART" id="SM00091">
    <property type="entry name" value="PAS"/>
    <property type="match status" value="1"/>
</dbReference>
<dbReference type="STRING" id="1046627.BZARG_588"/>
<dbReference type="NCBIfam" id="TIGR00229">
    <property type="entry name" value="sensory_box"/>
    <property type="match status" value="1"/>
</dbReference>
<feature type="domain" description="PAS" evidence="7">
    <location>
        <begin position="244"/>
        <end position="289"/>
    </location>
</feature>
<dbReference type="Pfam" id="PF13426">
    <property type="entry name" value="PAS_9"/>
    <property type="match status" value="2"/>
</dbReference>
<proteinExistence type="predicted"/>
<dbReference type="PANTHER" id="PTHR43304:SF1">
    <property type="entry name" value="PAC DOMAIN-CONTAINING PROTEIN"/>
    <property type="match status" value="1"/>
</dbReference>
<dbReference type="InterPro" id="IPR003594">
    <property type="entry name" value="HATPase_dom"/>
</dbReference>
<keyword evidence="4" id="KW-0808">Transferase</keyword>
<protein>
    <recommendedName>
        <fullName evidence="2">histidine kinase</fullName>
        <ecNumber evidence="2">2.7.13.3</ecNumber>
    </recommendedName>
</protein>
<dbReference type="SUPFAM" id="SSF55874">
    <property type="entry name" value="ATPase domain of HSP90 chaperone/DNA topoisomerase II/histidine kinase"/>
    <property type="match status" value="1"/>
</dbReference>
<comment type="catalytic activity">
    <reaction evidence="1">
        <text>ATP + protein L-histidine = ADP + protein N-phospho-L-histidine.</text>
        <dbReference type="EC" id="2.7.13.3"/>
    </reaction>
</comment>
<dbReference type="Gene3D" id="1.10.287.130">
    <property type="match status" value="1"/>
</dbReference>
<feature type="domain" description="Histidine kinase" evidence="6">
    <location>
        <begin position="383"/>
        <end position="598"/>
    </location>
</feature>
<evidence type="ECO:0000313" key="9">
    <source>
        <dbReference type="EMBL" id="EGV42081.2"/>
    </source>
</evidence>
<evidence type="ECO:0000256" key="2">
    <source>
        <dbReference type="ARBA" id="ARBA00012438"/>
    </source>
</evidence>
<evidence type="ECO:0000259" key="7">
    <source>
        <dbReference type="PROSITE" id="PS50112"/>
    </source>
</evidence>
<dbReference type="EC" id="2.7.13.3" evidence="2"/>
<dbReference type="InterPro" id="IPR035965">
    <property type="entry name" value="PAS-like_dom_sf"/>
</dbReference>
<evidence type="ECO:0000256" key="5">
    <source>
        <dbReference type="ARBA" id="ARBA00022777"/>
    </source>
</evidence>
<dbReference type="Gene3D" id="3.30.565.10">
    <property type="entry name" value="Histidine kinase-like ATPase, C-terminal domain"/>
    <property type="match status" value="1"/>
</dbReference>
<keyword evidence="10" id="KW-1185">Reference proteome</keyword>
<dbReference type="GO" id="GO:0000155">
    <property type="term" value="F:phosphorelay sensor kinase activity"/>
    <property type="evidence" value="ECO:0007669"/>
    <property type="project" value="InterPro"/>
</dbReference>
<keyword evidence="5" id="KW-0418">Kinase</keyword>
<sequence>MLLASLKSHFLIVISNTCGKLIYCNDNFSQLIGLPNDSITGQTKQLLNSVINYKTIFYNLWRTLLTGKEWSGILFHKSTNNKAYSLNATVTPVHNDQGEVVKYTTICKDISNYYSKFKDSAPQFCEKGFWQDNYIKNILYLNVQGEIINASDRSLKKSESRIVGCSVFDFVNPINHDFVRAQIHKVFNKGKKAEFQSLGLSAKGNQRLYVSKINPVYNLNEEIIYATLKTVKQKTKPNTKLKAIETKYSNISQSINVGILVVTNSVGNIIEWNKGAELAFGYSNAEIIGAPLTILISKKHSETGVKELLKAKEQLDKYVCRENIELLGLRKNGEEFPLEFAVSHWRNGKEKFYCAFMLDISKRKALEAKLKKTSKDLELFLYRSAHDLKAPLTSAEGLLHLLKEEKLNKRVSLIVNMLDQTLEKGRLLLDDLAFASIISEKRRDIAIVDFQKILGSTMIGLKGIKNFESVAFHIAIEQETDFYFNRDLIDSILQNLIHNALRFAKPKTVAFIPTINILINVTNQDVNMSVTDNGLGLKENHIDKVFDLYFRVSNEESNGAGLGLYIVKRITDDFNGETRVESKFNKGTTFSVCLPNLKESTGNDN</sequence>
<dbReference type="eggNOG" id="COG5002">
    <property type="taxonomic scope" value="Bacteria"/>
</dbReference>
<dbReference type="PRINTS" id="PR00344">
    <property type="entry name" value="BCTRLSENSOR"/>
</dbReference>
<evidence type="ECO:0000256" key="3">
    <source>
        <dbReference type="ARBA" id="ARBA00022553"/>
    </source>
</evidence>
<dbReference type="InterPro" id="IPR052162">
    <property type="entry name" value="Sensor_kinase/Photoreceptor"/>
</dbReference>
<dbReference type="Proteomes" id="UP000003730">
    <property type="component" value="Unassembled WGS sequence"/>
</dbReference>
<dbReference type="InterPro" id="IPR000700">
    <property type="entry name" value="PAS-assoc_C"/>
</dbReference>
<dbReference type="Gene3D" id="3.30.450.20">
    <property type="entry name" value="PAS domain"/>
    <property type="match status" value="2"/>
</dbReference>
<dbReference type="PROSITE" id="PS50113">
    <property type="entry name" value="PAC"/>
    <property type="match status" value="1"/>
</dbReference>
<keyword evidence="3" id="KW-0597">Phosphoprotein</keyword>
<name>G2EHK0_9FLAO</name>
<feature type="domain" description="PAC" evidence="8">
    <location>
        <begin position="322"/>
        <end position="372"/>
    </location>
</feature>
<gene>
    <name evidence="9" type="ORF">BZARG_588</name>
</gene>